<proteinExistence type="predicted"/>
<accession>A0A383BI70</accession>
<gene>
    <name evidence="1" type="ORF">METZ01_LOCUS472375</name>
</gene>
<dbReference type="AlphaFoldDB" id="A0A383BI70"/>
<protein>
    <submittedName>
        <fullName evidence="1">Uncharacterized protein</fullName>
    </submittedName>
</protein>
<dbReference type="EMBL" id="UINC01200575">
    <property type="protein sequence ID" value="SVE19521.1"/>
    <property type="molecule type" value="Genomic_DNA"/>
</dbReference>
<feature type="non-terminal residue" evidence="1">
    <location>
        <position position="1"/>
    </location>
</feature>
<organism evidence="1">
    <name type="scientific">marine metagenome</name>
    <dbReference type="NCBI Taxonomy" id="408172"/>
    <lineage>
        <taxon>unclassified sequences</taxon>
        <taxon>metagenomes</taxon>
        <taxon>ecological metagenomes</taxon>
    </lineage>
</organism>
<feature type="non-terminal residue" evidence="1">
    <location>
        <position position="245"/>
    </location>
</feature>
<name>A0A383BI70_9ZZZZ</name>
<evidence type="ECO:0000313" key="1">
    <source>
        <dbReference type="EMBL" id="SVE19521.1"/>
    </source>
</evidence>
<sequence length="245" mass="29080">NLKDQPDFEYLRNFEERYKINLWATALTDRSLHTFNPFYKFSRNEILQITEKTCKLFEQILDEIQPDFLAIRITDFHRNHMLYEICKAKGVTVLMLTESRLGFRATINSEFTKIDPSWERESVPTYVKNLESLYSFLDKSNRFTQTKNQISSGLTLSTDKKFLAGLSWFKESRSSGYKEMYIHFGTSFWKTATHYLFTDLKRKHRGNFIDKNSVRKIPMGEKFVFFPLQVEPERTSSTDVPFYTN</sequence>
<reference evidence="1" key="1">
    <citation type="submission" date="2018-05" db="EMBL/GenBank/DDBJ databases">
        <authorList>
            <person name="Lanie J.A."/>
            <person name="Ng W.-L."/>
            <person name="Kazmierczak K.M."/>
            <person name="Andrzejewski T.M."/>
            <person name="Davidsen T.M."/>
            <person name="Wayne K.J."/>
            <person name="Tettelin H."/>
            <person name="Glass J.I."/>
            <person name="Rusch D."/>
            <person name="Podicherti R."/>
            <person name="Tsui H.-C.T."/>
            <person name="Winkler M.E."/>
        </authorList>
    </citation>
    <scope>NUCLEOTIDE SEQUENCE</scope>
</reference>